<feature type="transmembrane region" description="Helical" evidence="5">
    <location>
        <begin position="362"/>
        <end position="377"/>
    </location>
</feature>
<feature type="transmembrane region" description="Helical" evidence="5">
    <location>
        <begin position="191"/>
        <end position="207"/>
    </location>
</feature>
<feature type="transmembrane region" description="Helical" evidence="5">
    <location>
        <begin position="95"/>
        <end position="115"/>
    </location>
</feature>
<evidence type="ECO:0000256" key="4">
    <source>
        <dbReference type="ARBA" id="ARBA00023136"/>
    </source>
</evidence>
<keyword evidence="2 5" id="KW-0812">Transmembrane</keyword>
<dbReference type="STRING" id="207949.RED65_04840"/>
<keyword evidence="3 5" id="KW-1133">Transmembrane helix</keyword>
<keyword evidence="8" id="KW-1185">Reference proteome</keyword>
<feature type="transmembrane region" description="Helical" evidence="5">
    <location>
        <begin position="413"/>
        <end position="430"/>
    </location>
</feature>
<evidence type="ECO:0000313" key="8">
    <source>
        <dbReference type="Proteomes" id="UP000004263"/>
    </source>
</evidence>
<dbReference type="Proteomes" id="UP000004263">
    <property type="component" value="Unassembled WGS sequence"/>
</dbReference>
<feature type="transmembrane region" description="Helical" evidence="5">
    <location>
        <begin position="69"/>
        <end position="89"/>
    </location>
</feature>
<evidence type="ECO:0000256" key="1">
    <source>
        <dbReference type="ARBA" id="ARBA00004141"/>
    </source>
</evidence>
<dbReference type="RefSeq" id="WP_007016578.1">
    <property type="nucleotide sequence ID" value="NZ_AAQH01000017.1"/>
</dbReference>
<sequence>MINLLAKHGHFTVNHILALIATTFPLIALLGWQQSDLFDSPLKHRPIIIWLELSFVLLHIFLPGKVRDISWQTLGLVGAFALLGSLSSINAENTYASIARHAEIILHIIFGISIYQRCNDTITRYTLTIGIIIAFIYTVLHVALLLSIVPTNYDWVAHFPMFSNIRHWGYLLILVMCIIYSQILKEQTSKYLYILLFLTVFCIFWSGGRGSFIPAMFLIVSAKFICNISWRTYRITILVTVAAGFLASALPVENGSLGIARLFFLDRLDAVSNLDINRISANRISIYISSFKEQLQSAPLLGMGADNFRYSFAQDTHGIPTQPHSVLVQIIYEYGIIGSLIIAGLLYRFINMSLKCAENKQERFAILCILGAFFFSASVDGHFYHSFSLLCISLVAPLLINSRQENNHGRVQVKRTAIFIGIIPLLFIMYKHTQTFIAYSSPLKNTQQIETVRSFPSVILNNNWLNSDNPDLLKAAFELAIVRSDVQCGNAVMAKLMGIDIDDIIPPACENRKISIW</sequence>
<feature type="domain" description="O-antigen ligase-related" evidence="6">
    <location>
        <begin position="195"/>
        <end position="342"/>
    </location>
</feature>
<comment type="subcellular location">
    <subcellularLocation>
        <location evidence="1">Membrane</location>
        <topology evidence="1">Multi-pass membrane protein</topology>
    </subcellularLocation>
</comment>
<dbReference type="OrthoDB" id="130716at135619"/>
<dbReference type="HOGENOM" id="CLU_547294_0_0_6"/>
<feature type="transmembrane region" description="Helical" evidence="5">
    <location>
        <begin position="127"/>
        <end position="148"/>
    </location>
</feature>
<gene>
    <name evidence="7" type="ORF">RED65_04840</name>
</gene>
<dbReference type="InterPro" id="IPR051533">
    <property type="entry name" value="WaaL-like"/>
</dbReference>
<feature type="transmembrane region" description="Helical" evidence="5">
    <location>
        <begin position="383"/>
        <end position="401"/>
    </location>
</feature>
<feature type="transmembrane region" description="Helical" evidence="5">
    <location>
        <begin position="237"/>
        <end position="264"/>
    </location>
</feature>
<comment type="caution">
    <text evidence="7">The sequence shown here is derived from an EMBL/GenBank/DDBJ whole genome shotgun (WGS) entry which is preliminary data.</text>
</comment>
<feature type="transmembrane region" description="Helical" evidence="5">
    <location>
        <begin position="213"/>
        <end position="230"/>
    </location>
</feature>
<evidence type="ECO:0000256" key="5">
    <source>
        <dbReference type="SAM" id="Phobius"/>
    </source>
</evidence>
<organism evidence="7 8">
    <name type="scientific">Bermanella marisrubri</name>
    <dbReference type="NCBI Taxonomy" id="207949"/>
    <lineage>
        <taxon>Bacteria</taxon>
        <taxon>Pseudomonadati</taxon>
        <taxon>Pseudomonadota</taxon>
        <taxon>Gammaproteobacteria</taxon>
        <taxon>Oceanospirillales</taxon>
        <taxon>Oceanospirillaceae</taxon>
        <taxon>Bermanella</taxon>
    </lineage>
</organism>
<dbReference type="PANTHER" id="PTHR37422">
    <property type="entry name" value="TEICHURONIC ACID BIOSYNTHESIS PROTEIN TUAE"/>
    <property type="match status" value="1"/>
</dbReference>
<dbReference type="GO" id="GO:0016020">
    <property type="term" value="C:membrane"/>
    <property type="evidence" value="ECO:0007669"/>
    <property type="project" value="UniProtKB-SubCell"/>
</dbReference>
<feature type="transmembrane region" description="Helical" evidence="5">
    <location>
        <begin position="44"/>
        <end position="62"/>
    </location>
</feature>
<keyword evidence="4 5" id="KW-0472">Membrane</keyword>
<feature type="transmembrane region" description="Helical" evidence="5">
    <location>
        <begin position="330"/>
        <end position="350"/>
    </location>
</feature>
<protein>
    <recommendedName>
        <fullName evidence="6">O-antigen ligase-related domain-containing protein</fullName>
    </recommendedName>
</protein>
<dbReference type="InterPro" id="IPR007016">
    <property type="entry name" value="O-antigen_ligase-rel_domated"/>
</dbReference>
<accession>Q1MZQ2</accession>
<evidence type="ECO:0000259" key="6">
    <source>
        <dbReference type="Pfam" id="PF04932"/>
    </source>
</evidence>
<feature type="transmembrane region" description="Helical" evidence="5">
    <location>
        <begin position="12"/>
        <end position="32"/>
    </location>
</feature>
<name>Q1MZQ2_9GAMM</name>
<dbReference type="EMBL" id="AAQH01000017">
    <property type="protein sequence ID" value="EAT11505.1"/>
    <property type="molecule type" value="Genomic_DNA"/>
</dbReference>
<proteinExistence type="predicted"/>
<feature type="transmembrane region" description="Helical" evidence="5">
    <location>
        <begin position="168"/>
        <end position="184"/>
    </location>
</feature>
<evidence type="ECO:0000313" key="7">
    <source>
        <dbReference type="EMBL" id="EAT11505.1"/>
    </source>
</evidence>
<dbReference type="PANTHER" id="PTHR37422:SF13">
    <property type="entry name" value="LIPOPOLYSACCHARIDE BIOSYNTHESIS PROTEIN PA4999-RELATED"/>
    <property type="match status" value="1"/>
</dbReference>
<evidence type="ECO:0000256" key="3">
    <source>
        <dbReference type="ARBA" id="ARBA00022989"/>
    </source>
</evidence>
<reference evidence="7 8" key="1">
    <citation type="submission" date="2006-03" db="EMBL/GenBank/DDBJ databases">
        <authorList>
            <person name="Pinhassi J."/>
            <person name="Pedros-Alio C."/>
            <person name="Ferriera S."/>
            <person name="Johnson J."/>
            <person name="Kravitz S."/>
            <person name="Halpern A."/>
            <person name="Remington K."/>
            <person name="Beeson K."/>
            <person name="Tran B."/>
            <person name="Rogers Y.-H."/>
            <person name="Friedman R."/>
            <person name="Venter J.C."/>
        </authorList>
    </citation>
    <scope>NUCLEOTIDE SEQUENCE [LARGE SCALE GENOMIC DNA]</scope>
    <source>
        <strain evidence="7 8">RED65</strain>
    </source>
</reference>
<dbReference type="Pfam" id="PF04932">
    <property type="entry name" value="Wzy_C"/>
    <property type="match status" value="1"/>
</dbReference>
<evidence type="ECO:0000256" key="2">
    <source>
        <dbReference type="ARBA" id="ARBA00022692"/>
    </source>
</evidence>
<dbReference type="AlphaFoldDB" id="Q1MZQ2"/>